<evidence type="ECO:0000313" key="3">
    <source>
        <dbReference type="Proteomes" id="UP000553756"/>
    </source>
</evidence>
<protein>
    <recommendedName>
        <fullName evidence="4">DUF805 domain-containing protein</fullName>
    </recommendedName>
</protein>
<feature type="transmembrane region" description="Helical" evidence="1">
    <location>
        <begin position="83"/>
        <end position="101"/>
    </location>
</feature>
<evidence type="ECO:0008006" key="4">
    <source>
        <dbReference type="Google" id="ProtNLM"/>
    </source>
</evidence>
<keyword evidence="3" id="KW-1185">Reference proteome</keyword>
<accession>A0ABX1SZJ2</accession>
<dbReference type="Pfam" id="PF05656">
    <property type="entry name" value="DUF805"/>
    <property type="match status" value="1"/>
</dbReference>
<dbReference type="PANTHER" id="PTHR34980">
    <property type="entry name" value="INNER MEMBRANE PROTEIN-RELATED-RELATED"/>
    <property type="match status" value="1"/>
</dbReference>
<dbReference type="EMBL" id="JAAIIJ010000015">
    <property type="protein sequence ID" value="NMN02201.1"/>
    <property type="molecule type" value="Genomic_DNA"/>
</dbReference>
<comment type="caution">
    <text evidence="2">The sequence shown here is derived from an EMBL/GenBank/DDBJ whole genome shotgun (WGS) entry which is preliminary data.</text>
</comment>
<keyword evidence="1" id="KW-0472">Membrane</keyword>
<feature type="transmembrane region" description="Helical" evidence="1">
    <location>
        <begin position="57"/>
        <end position="77"/>
    </location>
</feature>
<keyword evidence="1" id="KW-1133">Transmembrane helix</keyword>
<dbReference type="InterPro" id="IPR008523">
    <property type="entry name" value="DUF805"/>
</dbReference>
<keyword evidence="1" id="KW-0812">Transmembrane</keyword>
<dbReference type="PANTHER" id="PTHR34980:SF2">
    <property type="entry name" value="INNER MEMBRANE PROTEIN YHAH-RELATED"/>
    <property type="match status" value="1"/>
</dbReference>
<reference evidence="2 3" key="1">
    <citation type="submission" date="2020-02" db="EMBL/GenBank/DDBJ databases">
        <title>Characterization of phylogenetic diversity of novel bifidobacterial species isolated in Czech ZOOs.</title>
        <authorList>
            <person name="Lugli G.A."/>
            <person name="Vera N.B."/>
            <person name="Ventura M."/>
        </authorList>
    </citation>
    <scope>NUCLEOTIDE SEQUENCE [LARGE SCALE GENOMIC DNA]</scope>
    <source>
        <strain evidence="2 3">DSM 109963</strain>
    </source>
</reference>
<feature type="transmembrane region" description="Helical" evidence="1">
    <location>
        <begin position="113"/>
        <end position="136"/>
    </location>
</feature>
<sequence>MTAPMPPQGAPVAPSTGAVAAEPTLNQPYLGISFGGAVSRFFKKYATFSGRASRSEFWWATLFCFIVGVVLNIIIGFAPAVSFLSGIWSLAILIPTLALYVRRLHDSNKSGALILLPYGLGIVSSILTIVGVIQFAQGIADALGVDLSQVVTTTRQLGEGELENILHNLINSGQFTSSVVLLVISILLAIVACIFWLVFALPDSKPEGARFDK</sequence>
<gene>
    <name evidence="2" type="ORF">G1C94_0823</name>
</gene>
<proteinExistence type="predicted"/>
<dbReference type="Proteomes" id="UP000553756">
    <property type="component" value="Unassembled WGS sequence"/>
</dbReference>
<organism evidence="2 3">
    <name type="scientific">Bifidobacterium panos</name>
    <dbReference type="NCBI Taxonomy" id="2675321"/>
    <lineage>
        <taxon>Bacteria</taxon>
        <taxon>Bacillati</taxon>
        <taxon>Actinomycetota</taxon>
        <taxon>Actinomycetes</taxon>
        <taxon>Bifidobacteriales</taxon>
        <taxon>Bifidobacteriaceae</taxon>
        <taxon>Bifidobacterium</taxon>
    </lineage>
</organism>
<evidence type="ECO:0000313" key="2">
    <source>
        <dbReference type="EMBL" id="NMN02201.1"/>
    </source>
</evidence>
<name>A0ABX1SZJ2_9BIFI</name>
<feature type="transmembrane region" description="Helical" evidence="1">
    <location>
        <begin position="179"/>
        <end position="201"/>
    </location>
</feature>
<evidence type="ECO:0000256" key="1">
    <source>
        <dbReference type="SAM" id="Phobius"/>
    </source>
</evidence>
<dbReference type="RefSeq" id="WP_172145134.1">
    <property type="nucleotide sequence ID" value="NZ_JAAIIJ010000015.1"/>
</dbReference>